<dbReference type="PANTHER" id="PTHR34129">
    <property type="entry name" value="BLR1139 PROTEIN"/>
    <property type="match status" value="1"/>
</dbReference>
<protein>
    <recommendedName>
        <fullName evidence="3">DUF952 domain protein</fullName>
    </recommendedName>
</protein>
<accession>A0A0C2S0Q8</accession>
<gene>
    <name evidence="1" type="ORF">M378DRAFT_172886</name>
</gene>
<dbReference type="EMBL" id="KN818438">
    <property type="protein sequence ID" value="KIL56220.1"/>
    <property type="molecule type" value="Genomic_DNA"/>
</dbReference>
<keyword evidence="2" id="KW-1185">Reference proteome</keyword>
<dbReference type="InterPro" id="IPR009297">
    <property type="entry name" value="DUF952"/>
</dbReference>
<dbReference type="STRING" id="946122.A0A0C2S0Q8"/>
<dbReference type="Pfam" id="PF06108">
    <property type="entry name" value="DUF952"/>
    <property type="match status" value="1"/>
</dbReference>
<dbReference type="AlphaFoldDB" id="A0A0C2S0Q8"/>
<dbReference type="PANTHER" id="PTHR34129:SF1">
    <property type="entry name" value="DUF952 DOMAIN-CONTAINING PROTEIN"/>
    <property type="match status" value="1"/>
</dbReference>
<reference evidence="1 2" key="1">
    <citation type="submission" date="2014-04" db="EMBL/GenBank/DDBJ databases">
        <title>Evolutionary Origins and Diversification of the Mycorrhizal Mutualists.</title>
        <authorList>
            <consortium name="DOE Joint Genome Institute"/>
            <consortium name="Mycorrhizal Genomics Consortium"/>
            <person name="Kohler A."/>
            <person name="Kuo A."/>
            <person name="Nagy L.G."/>
            <person name="Floudas D."/>
            <person name="Copeland A."/>
            <person name="Barry K.W."/>
            <person name="Cichocki N."/>
            <person name="Veneault-Fourrey C."/>
            <person name="LaButti K."/>
            <person name="Lindquist E.A."/>
            <person name="Lipzen A."/>
            <person name="Lundell T."/>
            <person name="Morin E."/>
            <person name="Murat C."/>
            <person name="Riley R."/>
            <person name="Ohm R."/>
            <person name="Sun H."/>
            <person name="Tunlid A."/>
            <person name="Henrissat B."/>
            <person name="Grigoriev I.V."/>
            <person name="Hibbett D.S."/>
            <person name="Martin F."/>
        </authorList>
    </citation>
    <scope>NUCLEOTIDE SEQUENCE [LARGE SCALE GENOMIC DNA]</scope>
    <source>
        <strain evidence="1 2">Koide BX008</strain>
    </source>
</reference>
<dbReference type="OrthoDB" id="3335358at2759"/>
<dbReference type="SUPFAM" id="SSF56399">
    <property type="entry name" value="ADP-ribosylation"/>
    <property type="match status" value="1"/>
</dbReference>
<sequence>MSNPTFVYKLIPSSSPLPDALPLKLPLSALDEASGFIHLSTGVQIPGTLRRFFKSEPKVYVLRIPFDKVEKDIRWESPDAKVCGSRPGEGLFPHLYNGGKLGSEEVESVAEWVNVDVGREDGGGWDDALQKAEAWLV</sequence>
<name>A0A0C2S0Q8_AMAMK</name>
<dbReference type="InParanoid" id="A0A0C2S0Q8"/>
<dbReference type="Gene3D" id="3.20.170.20">
    <property type="entry name" value="Protein of unknown function DUF952"/>
    <property type="match status" value="1"/>
</dbReference>
<proteinExistence type="predicted"/>
<evidence type="ECO:0008006" key="3">
    <source>
        <dbReference type="Google" id="ProtNLM"/>
    </source>
</evidence>
<evidence type="ECO:0000313" key="2">
    <source>
        <dbReference type="Proteomes" id="UP000054549"/>
    </source>
</evidence>
<organism evidence="1 2">
    <name type="scientific">Amanita muscaria (strain Koide BX008)</name>
    <dbReference type="NCBI Taxonomy" id="946122"/>
    <lineage>
        <taxon>Eukaryota</taxon>
        <taxon>Fungi</taxon>
        <taxon>Dikarya</taxon>
        <taxon>Basidiomycota</taxon>
        <taxon>Agaricomycotina</taxon>
        <taxon>Agaricomycetes</taxon>
        <taxon>Agaricomycetidae</taxon>
        <taxon>Agaricales</taxon>
        <taxon>Pluteineae</taxon>
        <taxon>Amanitaceae</taxon>
        <taxon>Amanita</taxon>
    </lineage>
</organism>
<evidence type="ECO:0000313" key="1">
    <source>
        <dbReference type="EMBL" id="KIL56220.1"/>
    </source>
</evidence>
<dbReference type="HOGENOM" id="CLU_129452_2_0_1"/>
<dbReference type="Proteomes" id="UP000054549">
    <property type="component" value="Unassembled WGS sequence"/>
</dbReference>